<dbReference type="Pfam" id="PF13517">
    <property type="entry name" value="FG-GAP_3"/>
    <property type="match status" value="1"/>
</dbReference>
<protein>
    <submittedName>
        <fullName evidence="2">VCBS repeat-containing protein</fullName>
    </submittedName>
</protein>
<dbReference type="EMBL" id="JADKYB010000018">
    <property type="protein sequence ID" value="MBM9508477.1"/>
    <property type="molecule type" value="Genomic_DNA"/>
</dbReference>
<dbReference type="InterPro" id="IPR013517">
    <property type="entry name" value="FG-GAP"/>
</dbReference>
<dbReference type="Proteomes" id="UP000749040">
    <property type="component" value="Unassembled WGS sequence"/>
</dbReference>
<sequence>MGSATAFFKNNSANTAHVNVYARFGSQLRVFTGSSGSGTVLAGGWGSYNAFVTPGNIGGAAYPDLLARDTSGVLWEYLSNSNGTFGSRVRVGAGWNIYTQIAGRDDLTGDGKADIVARDSSGTLWLYKGTGTYKQPFLPRTKIGAGWNTYNKLIALGDTNGDGHNDLLARDTHGVLWFYAGTGNAAAPYKTRAQIGTNWNSYNYLF</sequence>
<dbReference type="Gene3D" id="2.115.10.10">
    <property type="entry name" value="Tachylectin 2"/>
    <property type="match status" value="1"/>
</dbReference>
<dbReference type="InterPro" id="IPR028994">
    <property type="entry name" value="Integrin_alpha_N"/>
</dbReference>
<keyword evidence="3" id="KW-1185">Reference proteome</keyword>
<evidence type="ECO:0000313" key="2">
    <source>
        <dbReference type="EMBL" id="MBM9508477.1"/>
    </source>
</evidence>
<dbReference type="SUPFAM" id="SSF69318">
    <property type="entry name" value="Integrin alpha N-terminal domain"/>
    <property type="match status" value="1"/>
</dbReference>
<reference evidence="2 3" key="1">
    <citation type="submission" date="2021-01" db="EMBL/GenBank/DDBJ databases">
        <title>Streptomyces acididurans sp. nov., isolated from a peat swamp forest soil.</title>
        <authorList>
            <person name="Chantavorakit T."/>
            <person name="Duangmal K."/>
        </authorList>
    </citation>
    <scope>NUCLEOTIDE SEQUENCE [LARGE SCALE GENOMIC DNA]</scope>
    <source>
        <strain evidence="2 3">KK5PA1</strain>
    </source>
</reference>
<name>A0ABS2U0B8_9ACTN</name>
<evidence type="ECO:0000313" key="3">
    <source>
        <dbReference type="Proteomes" id="UP000749040"/>
    </source>
</evidence>
<gene>
    <name evidence="2" type="ORF">ITX44_28770</name>
</gene>
<accession>A0ABS2U0B8</accession>
<dbReference type="PANTHER" id="PTHR46580">
    <property type="entry name" value="SENSOR KINASE-RELATED"/>
    <property type="match status" value="1"/>
</dbReference>
<proteinExistence type="predicted"/>
<dbReference type="PANTHER" id="PTHR46580:SF4">
    <property type="entry name" value="ATP_GTP-BINDING PROTEIN"/>
    <property type="match status" value="1"/>
</dbReference>
<keyword evidence="1" id="KW-0732">Signal</keyword>
<organism evidence="2 3">
    <name type="scientific">Actinacidiphila acididurans</name>
    <dbReference type="NCBI Taxonomy" id="2784346"/>
    <lineage>
        <taxon>Bacteria</taxon>
        <taxon>Bacillati</taxon>
        <taxon>Actinomycetota</taxon>
        <taxon>Actinomycetes</taxon>
        <taxon>Kitasatosporales</taxon>
        <taxon>Streptomycetaceae</taxon>
        <taxon>Actinacidiphila</taxon>
    </lineage>
</organism>
<evidence type="ECO:0000256" key="1">
    <source>
        <dbReference type="ARBA" id="ARBA00022729"/>
    </source>
</evidence>
<comment type="caution">
    <text evidence="2">The sequence shown here is derived from an EMBL/GenBank/DDBJ whole genome shotgun (WGS) entry which is preliminary data.</text>
</comment>